<reference evidence="2 3" key="1">
    <citation type="submission" date="2017-11" db="EMBL/GenBank/DDBJ databases">
        <title>De-novo sequencing of pomegranate (Punica granatum L.) genome.</title>
        <authorList>
            <person name="Akparov Z."/>
            <person name="Amiraslanov A."/>
            <person name="Hajiyeva S."/>
            <person name="Abbasov M."/>
            <person name="Kaur K."/>
            <person name="Hamwieh A."/>
            <person name="Solovyev V."/>
            <person name="Salamov A."/>
            <person name="Braich B."/>
            <person name="Kosarev P."/>
            <person name="Mahmoud A."/>
            <person name="Hajiyev E."/>
            <person name="Babayeva S."/>
            <person name="Izzatullayeva V."/>
            <person name="Mammadov A."/>
            <person name="Mammadov A."/>
            <person name="Sharifova S."/>
            <person name="Ojaghi J."/>
            <person name="Eynullazada K."/>
            <person name="Bayramov B."/>
            <person name="Abdulazimova A."/>
            <person name="Shahmuradov I."/>
        </authorList>
    </citation>
    <scope>NUCLEOTIDE SEQUENCE [LARGE SCALE GENOMIC DNA]</scope>
    <source>
        <strain evidence="3">cv. AG2017</strain>
        <tissue evidence="2">Leaf</tissue>
    </source>
</reference>
<feature type="region of interest" description="Disordered" evidence="1">
    <location>
        <begin position="1"/>
        <end position="43"/>
    </location>
</feature>
<dbReference type="EMBL" id="PGOL01001449">
    <property type="protein sequence ID" value="PKI58034.1"/>
    <property type="molecule type" value="Genomic_DNA"/>
</dbReference>
<dbReference type="PANTHER" id="PTHR33116:SF75">
    <property type="entry name" value="RIBONUCLEASE H PROTEIN"/>
    <property type="match status" value="1"/>
</dbReference>
<protein>
    <recommendedName>
        <fullName evidence="4">Reverse transcriptase domain-containing protein</fullName>
    </recommendedName>
</protein>
<dbReference type="STRING" id="22663.A0A2I0JP25"/>
<evidence type="ECO:0000313" key="2">
    <source>
        <dbReference type="EMBL" id="PKI58034.1"/>
    </source>
</evidence>
<name>A0A2I0JP25_PUNGR</name>
<dbReference type="PANTHER" id="PTHR33116">
    <property type="entry name" value="REVERSE TRANSCRIPTASE ZINC-BINDING DOMAIN-CONTAINING PROTEIN-RELATED-RELATED"/>
    <property type="match status" value="1"/>
</dbReference>
<feature type="compositionally biased region" description="Basic residues" evidence="1">
    <location>
        <begin position="118"/>
        <end position="128"/>
    </location>
</feature>
<gene>
    <name evidence="2" type="ORF">CRG98_021614</name>
</gene>
<dbReference type="Proteomes" id="UP000233551">
    <property type="component" value="Unassembled WGS sequence"/>
</dbReference>
<comment type="caution">
    <text evidence="2">The sequence shown here is derived from an EMBL/GenBank/DDBJ whole genome shotgun (WGS) entry which is preliminary data.</text>
</comment>
<sequence>MAQSYDGSSVLSSSSSPSPSLLSSSIYPGKSSKSRRPSSTSPDMALVLKSNSAHLSPSLNCSPGPTTPCRNLVAQPNKSSAGLSPFSNSVDSLNIRKTQTKKLKALKAKSRLQRKFVKKKMKKNRGKRATKDCVPSSPQQVPPSFREDSIFDYCILNRKRLICSQVPALLDAADVPNKIDGNLLGATNTSEAEKTWQLRKSLGLKATGDELAAASSLRSPAITSALKDLKNKLRHWNSTSFGNVEEKVLEIESQIDKLESLKEARLLADPEVSQAKSFSILEAPFEIDEITSAVWACKGSKSSGPDVEGFCQLMKKAEALHFIRGITLPNSDVCISLLQFVDTLIFCPNDALVLCNIKRILRLFELISGLKVNFFKSSLLGVGVHQDLVLSLAKDLLCRPDYLPISYLGLPLGVSARKLAIWKPVFDKIKCKLSSWREQIFGEIAGSVMPHYMSVSLDCFPWLQVKMLWRLKWDFRTMINGVGASIGEDLF</sequence>
<proteinExistence type="predicted"/>
<feature type="compositionally biased region" description="Low complexity" evidence="1">
    <location>
        <begin position="8"/>
        <end position="42"/>
    </location>
</feature>
<organism evidence="2 3">
    <name type="scientific">Punica granatum</name>
    <name type="common">Pomegranate</name>
    <dbReference type="NCBI Taxonomy" id="22663"/>
    <lineage>
        <taxon>Eukaryota</taxon>
        <taxon>Viridiplantae</taxon>
        <taxon>Streptophyta</taxon>
        <taxon>Embryophyta</taxon>
        <taxon>Tracheophyta</taxon>
        <taxon>Spermatophyta</taxon>
        <taxon>Magnoliopsida</taxon>
        <taxon>eudicotyledons</taxon>
        <taxon>Gunneridae</taxon>
        <taxon>Pentapetalae</taxon>
        <taxon>rosids</taxon>
        <taxon>malvids</taxon>
        <taxon>Myrtales</taxon>
        <taxon>Lythraceae</taxon>
        <taxon>Punica</taxon>
    </lineage>
</organism>
<accession>A0A2I0JP25</accession>
<evidence type="ECO:0008006" key="4">
    <source>
        <dbReference type="Google" id="ProtNLM"/>
    </source>
</evidence>
<evidence type="ECO:0000256" key="1">
    <source>
        <dbReference type="SAM" id="MobiDB-lite"/>
    </source>
</evidence>
<dbReference type="AlphaFoldDB" id="A0A2I0JP25"/>
<keyword evidence="3" id="KW-1185">Reference proteome</keyword>
<feature type="region of interest" description="Disordered" evidence="1">
    <location>
        <begin position="118"/>
        <end position="141"/>
    </location>
</feature>
<evidence type="ECO:0000313" key="3">
    <source>
        <dbReference type="Proteomes" id="UP000233551"/>
    </source>
</evidence>